<dbReference type="AlphaFoldDB" id="A0A8V5FYW9"/>
<reference evidence="1" key="3">
    <citation type="submission" date="2025-09" db="UniProtKB">
        <authorList>
            <consortium name="Ensembl"/>
        </authorList>
    </citation>
    <scope>IDENTIFICATION</scope>
</reference>
<organism evidence="1 2">
    <name type="scientific">Melopsittacus undulatus</name>
    <name type="common">Budgerigar</name>
    <name type="synonym">Psittacus undulatus</name>
    <dbReference type="NCBI Taxonomy" id="13146"/>
    <lineage>
        <taxon>Eukaryota</taxon>
        <taxon>Metazoa</taxon>
        <taxon>Chordata</taxon>
        <taxon>Craniata</taxon>
        <taxon>Vertebrata</taxon>
        <taxon>Euteleostomi</taxon>
        <taxon>Archelosauria</taxon>
        <taxon>Archosauria</taxon>
        <taxon>Dinosauria</taxon>
        <taxon>Saurischia</taxon>
        <taxon>Theropoda</taxon>
        <taxon>Coelurosauria</taxon>
        <taxon>Aves</taxon>
        <taxon>Neognathae</taxon>
        <taxon>Neoaves</taxon>
        <taxon>Telluraves</taxon>
        <taxon>Australaves</taxon>
        <taxon>Psittaciformes</taxon>
        <taxon>Psittaculidae</taxon>
        <taxon>Melopsittacus</taxon>
    </lineage>
</organism>
<dbReference type="Ensembl" id="ENSMUNT00000027669.1">
    <property type="protein sequence ID" value="ENSMUNP00000027230.1"/>
    <property type="gene ID" value="ENSMUNG00000017138.1"/>
</dbReference>
<name>A0A8V5FYW9_MELUD</name>
<accession>A0A8V5FYW9</accession>
<keyword evidence="2" id="KW-1185">Reference proteome</keyword>
<dbReference type="Proteomes" id="UP000694405">
    <property type="component" value="Chromosome 4"/>
</dbReference>
<reference evidence="1" key="2">
    <citation type="submission" date="2025-08" db="UniProtKB">
        <authorList>
            <consortium name="Ensembl"/>
        </authorList>
    </citation>
    <scope>IDENTIFICATION</scope>
</reference>
<proteinExistence type="predicted"/>
<evidence type="ECO:0000313" key="1">
    <source>
        <dbReference type="Ensembl" id="ENSMUNP00000027230.1"/>
    </source>
</evidence>
<reference evidence="1" key="1">
    <citation type="submission" date="2020-03" db="EMBL/GenBank/DDBJ databases">
        <title>Melopsittacus undulatus (budgerigar) genome, bMelUnd1, maternal haplotype with Z.</title>
        <authorList>
            <person name="Gedman G."/>
            <person name="Mountcastle J."/>
            <person name="Haase B."/>
            <person name="Formenti G."/>
            <person name="Wright T."/>
            <person name="Apodaca J."/>
            <person name="Pelan S."/>
            <person name="Chow W."/>
            <person name="Rhie A."/>
            <person name="Howe K."/>
            <person name="Fedrigo O."/>
            <person name="Jarvis E.D."/>
        </authorList>
    </citation>
    <scope>NUCLEOTIDE SEQUENCE [LARGE SCALE GENOMIC DNA]</scope>
</reference>
<protein>
    <submittedName>
        <fullName evidence="1">Uncharacterized protein</fullName>
    </submittedName>
</protein>
<evidence type="ECO:0000313" key="2">
    <source>
        <dbReference type="Proteomes" id="UP000694405"/>
    </source>
</evidence>
<sequence length="120" mass="14149">TCFLCFRVVAVRILRGINEIRLNPDFLGKELWAFLRGILQFDFRSRSQYLLGMRRLQEKWSPCFLFQRKSVMSGALEMQPVSTRMAVYGEMEVSRLLPAETAVFMFKNYDWGGLELWIIL</sequence>